<name>A0A8H3B5T6_9AGAM</name>
<dbReference type="InterPro" id="IPR059179">
    <property type="entry name" value="MLKL-like_MCAfunc"/>
</dbReference>
<sequence>MGKQSPPTYSPRVASSMRSAVTALLSFVALPAIPLSSTLDTLIELVKEIVEISNTSKRQELIYFGEYVDKFVNHLVSALRNKKLVQDANVRKNLEELRKTLEKILYTMYYTNNSNGVTFRLRRALFPEEDQMQVVRMRQQLDDALKLFKFATDCELLARTYHLPNLVADPPVPPQQPTLQAPKPRALDLSDCQEKLTPNPIVLSWAGRLSPDQREAHAPQRELARRNRPVRSGVAFVVSGNSGPEGDELAAAIIEVNGLRRLFQRSRRPLPAMDLAVALGRYSDLLVKSGHMAEALTASQESADLFRSLAEKGPEIYYDAD</sequence>
<comment type="caution">
    <text evidence="1">The sequence shown here is derived from an EMBL/GenBank/DDBJ whole genome shotgun (WGS) entry which is preliminary data.</text>
</comment>
<dbReference type="AlphaFoldDB" id="A0A8H3B5T6"/>
<evidence type="ECO:0000313" key="1">
    <source>
        <dbReference type="EMBL" id="CAE6448656.1"/>
    </source>
</evidence>
<gene>
    <name evidence="1" type="ORF">RDB_LOCUS142128</name>
</gene>
<accession>A0A8H3B5T6</accession>
<dbReference type="CDD" id="cd21037">
    <property type="entry name" value="MLKL_NTD"/>
    <property type="match status" value="1"/>
</dbReference>
<evidence type="ECO:0000313" key="2">
    <source>
        <dbReference type="Proteomes" id="UP000663846"/>
    </source>
</evidence>
<organism evidence="1 2">
    <name type="scientific">Rhizoctonia solani</name>
    <dbReference type="NCBI Taxonomy" id="456999"/>
    <lineage>
        <taxon>Eukaryota</taxon>
        <taxon>Fungi</taxon>
        <taxon>Dikarya</taxon>
        <taxon>Basidiomycota</taxon>
        <taxon>Agaricomycotina</taxon>
        <taxon>Agaricomycetes</taxon>
        <taxon>Cantharellales</taxon>
        <taxon>Ceratobasidiaceae</taxon>
        <taxon>Rhizoctonia</taxon>
    </lineage>
</organism>
<dbReference type="Proteomes" id="UP000663846">
    <property type="component" value="Unassembled WGS sequence"/>
</dbReference>
<dbReference type="EMBL" id="CAJMWS010000511">
    <property type="protein sequence ID" value="CAE6448656.1"/>
    <property type="molecule type" value="Genomic_DNA"/>
</dbReference>
<protein>
    <submittedName>
        <fullName evidence="1">Uncharacterized protein</fullName>
    </submittedName>
</protein>
<reference evidence="1" key="1">
    <citation type="submission" date="2021-01" db="EMBL/GenBank/DDBJ databases">
        <authorList>
            <person name="Kaushik A."/>
        </authorList>
    </citation>
    <scope>NUCLEOTIDE SEQUENCE</scope>
    <source>
        <strain evidence="1">AG1-1C</strain>
    </source>
</reference>
<proteinExistence type="predicted"/>